<protein>
    <submittedName>
        <fullName evidence="4">Lipin</fullName>
    </submittedName>
</protein>
<dbReference type="Pfam" id="PF04571">
    <property type="entry name" value="Lipin_N"/>
    <property type="match status" value="1"/>
</dbReference>
<feature type="compositionally biased region" description="Pro residues" evidence="2">
    <location>
        <begin position="144"/>
        <end position="160"/>
    </location>
</feature>
<dbReference type="Proteomes" id="UP001430356">
    <property type="component" value="Unassembled WGS sequence"/>
</dbReference>
<evidence type="ECO:0000313" key="5">
    <source>
        <dbReference type="Proteomes" id="UP001430356"/>
    </source>
</evidence>
<dbReference type="EMBL" id="JAECZO010000015">
    <property type="protein sequence ID" value="KAK7201452.1"/>
    <property type="molecule type" value="Genomic_DNA"/>
</dbReference>
<feature type="compositionally biased region" description="Low complexity" evidence="2">
    <location>
        <begin position="394"/>
        <end position="408"/>
    </location>
</feature>
<feature type="region of interest" description="Disordered" evidence="2">
    <location>
        <begin position="1077"/>
        <end position="1109"/>
    </location>
</feature>
<feature type="domain" description="LNS2/PITP" evidence="3">
    <location>
        <begin position="615"/>
        <end position="772"/>
    </location>
</feature>
<dbReference type="GO" id="GO:0008195">
    <property type="term" value="F:phosphatidate phosphatase activity"/>
    <property type="evidence" value="ECO:0007669"/>
    <property type="project" value="TreeGrafter"/>
</dbReference>
<dbReference type="InterPro" id="IPR031315">
    <property type="entry name" value="LNS2/PITP"/>
</dbReference>
<feature type="compositionally biased region" description="Low complexity" evidence="2">
    <location>
        <begin position="368"/>
        <end position="378"/>
    </location>
</feature>
<name>A0AAW0F4E0_9TRYP</name>
<feature type="compositionally biased region" description="Low complexity" evidence="2">
    <location>
        <begin position="285"/>
        <end position="296"/>
    </location>
</feature>
<organism evidence="4 5">
    <name type="scientific">Novymonas esmeraldas</name>
    <dbReference type="NCBI Taxonomy" id="1808958"/>
    <lineage>
        <taxon>Eukaryota</taxon>
        <taxon>Discoba</taxon>
        <taxon>Euglenozoa</taxon>
        <taxon>Kinetoplastea</taxon>
        <taxon>Metakinetoplastina</taxon>
        <taxon>Trypanosomatida</taxon>
        <taxon>Trypanosomatidae</taxon>
        <taxon>Novymonas</taxon>
    </lineage>
</organism>
<sequence length="1240" mass="126507">MISTLGEFFDLNNFDQSSRANDVIVIRHKDGSLHSTPFNVRFGRARMWNYVGRVVQVEVNGELTTAVMKIGKGGDAYWLQPTYSTAGTGSRGETATSAADRAAGGRGGAEVDLDGVGSLGSAVKEGEALDMGPAELGRLSIQPESPPLMPQQPPAPPSPPSDAAGPPHPALASVHADVVPPPVPGPPDSAADAPHAAPGDRAGLVDHHAGSQDSIAALPLLHAADDGHLTVEKRAIHSAGDAQEARLALRAMAAAERSRKRLRRMGLGEDPYLLQSAQEEGELGSSTSTSSSSSSSRRSKRGEGDDTGAMDTVSTRGDDSAARGTAPDAADGSASAPASPASPAGADAAAAPPSPPQAAPPSPPPAPTTTATTTTATTNAATAAAATAAAAAAAVVPTSPATSVSGSTDSYKVEDEDAFFLDPLEAGDDYAVGYDGAAATANAAGALRWGASVDSTVTSGVSLPDVDTTASCGTTAAGGGGGEAARAGSPPSLQSPHAGSSRPASPGKLPPPPPPRRQAPSRASADESAGSVSLNQLSISDDLVDAEGRPVAPATVAGAAGGAYFTRTLIPVEADLWKLRLREGTNTVRYLARKDKGDVVSIACRIFLWNWTDRLVVSDVDGTITKSDLLGHFYAMLGKGGDWTHPGICGLYSKIERNGYRMMYLTARSVSQINQTKTYLFTLQQDGVALPMGPVLTAPQRFFTALTREVSKQSHVFKIACLTSVRAAFPPTTKPFFAGFGNRYNDVISYDAAGIPTHKIFIIDPSSVLHVCLVRQTYRDLGHLVDITFPPVRRHPIVLRPPRHLRHTRSGAEAAATTTSTSTGGGGAAAAAAAAGRDRHSYGRGLLHRSASASSSSSSAVSTVSAPASTSTASDSLEERGLISGGSSDWGQHGSSASATPQPRHLHQHLLPAVVGGSGGGLAARHTSAAFSLVDSERVDVHERAAPGGVSAAPAAVHVAASQPSGAAGGVQVATTAAAAAPRAGVPGPRQHRHQRPTFAELDEDDSGDERGMRAAGTAAAEEEMPADPDFTSYVYWRMDPRDLVSATAPDKKSVAAVPAPKAAAAAAVVVASSVASSPTTANRRLSDPSLPLSQSSLSTTAAASPRKDGVASVEAVAVATPQPPPAPSTSSAAPALPAATTVPAKSSGAGGRSFFAAFSFSRNRAAEVPPPASTALRGPAGHEDAQRRALLHPDARDYYHAVQQHTQQPPSMAAASPLPPIADSSSTTLTGKSAPPRKE</sequence>
<feature type="region of interest" description="Disordered" evidence="2">
    <location>
        <begin position="981"/>
        <end position="1027"/>
    </location>
</feature>
<dbReference type="PANTHER" id="PTHR12181:SF12">
    <property type="entry name" value="PHOSPHATIDATE PHOSPHATASE"/>
    <property type="match status" value="1"/>
</dbReference>
<dbReference type="InterPro" id="IPR036412">
    <property type="entry name" value="HAD-like_sf"/>
</dbReference>
<dbReference type="SMART" id="SM00775">
    <property type="entry name" value="LNS2"/>
    <property type="match status" value="1"/>
</dbReference>
<comment type="caution">
    <text evidence="4">The sequence shown here is derived from an EMBL/GenBank/DDBJ whole genome shotgun (WGS) entry which is preliminary data.</text>
</comment>
<feature type="region of interest" description="Disordered" evidence="2">
    <location>
        <begin position="394"/>
        <end position="413"/>
    </location>
</feature>
<dbReference type="SUPFAM" id="SSF56784">
    <property type="entry name" value="HAD-like"/>
    <property type="match status" value="1"/>
</dbReference>
<reference evidence="4 5" key="1">
    <citation type="journal article" date="2021" name="MBio">
        <title>A New Model Trypanosomatid, Novymonas esmeraldas: Genomic Perception of Its 'Candidatus Pandoraea novymonadis' Endosymbiont.</title>
        <authorList>
            <person name="Zakharova A."/>
            <person name="Saura A."/>
            <person name="Butenko A."/>
            <person name="Podesvova L."/>
            <person name="Warmusova S."/>
            <person name="Kostygov A.Y."/>
            <person name="Nenarokova A."/>
            <person name="Lukes J."/>
            <person name="Opperdoes F.R."/>
            <person name="Yurchenko V."/>
        </authorList>
    </citation>
    <scope>NUCLEOTIDE SEQUENCE [LARGE SCALE GENOMIC DNA]</scope>
    <source>
        <strain evidence="4 5">E262AT.01</strain>
    </source>
</reference>
<evidence type="ECO:0000256" key="1">
    <source>
        <dbReference type="ARBA" id="ARBA00005476"/>
    </source>
</evidence>
<feature type="region of interest" description="Disordered" evidence="2">
    <location>
        <begin position="138"/>
        <end position="207"/>
    </location>
</feature>
<feature type="region of interest" description="Disordered" evidence="2">
    <location>
        <begin position="84"/>
        <end position="112"/>
    </location>
</feature>
<gene>
    <name evidence="4" type="ORF">NESM_000208000</name>
</gene>
<feature type="compositionally biased region" description="Low complexity" evidence="2">
    <location>
        <begin position="188"/>
        <end position="200"/>
    </location>
</feature>
<feature type="compositionally biased region" description="Polar residues" evidence="2">
    <location>
        <begin position="885"/>
        <end position="901"/>
    </location>
</feature>
<feature type="compositionally biased region" description="Low complexity" evidence="2">
    <location>
        <begin position="811"/>
        <end position="822"/>
    </location>
</feature>
<feature type="region of interest" description="Disordered" evidence="2">
    <location>
        <begin position="457"/>
        <end position="531"/>
    </location>
</feature>
<keyword evidence="5" id="KW-1185">Reference proteome</keyword>
<dbReference type="InterPro" id="IPR013209">
    <property type="entry name" value="LNS2"/>
</dbReference>
<feature type="compositionally biased region" description="Pro residues" evidence="2">
    <location>
        <begin position="352"/>
        <end position="367"/>
    </location>
</feature>
<proteinExistence type="inferred from homology"/>
<feature type="region of interest" description="Disordered" evidence="2">
    <location>
        <begin position="798"/>
        <end position="832"/>
    </location>
</feature>
<dbReference type="InterPro" id="IPR007651">
    <property type="entry name" value="Lipin_N"/>
</dbReference>
<feature type="region of interest" description="Disordered" evidence="2">
    <location>
        <begin position="848"/>
        <end position="904"/>
    </location>
</feature>
<accession>A0AAW0F4E0</accession>
<feature type="compositionally biased region" description="Low complexity" evidence="2">
    <location>
        <begin position="1088"/>
        <end position="1105"/>
    </location>
</feature>
<evidence type="ECO:0000259" key="3">
    <source>
        <dbReference type="SMART" id="SM00775"/>
    </source>
</evidence>
<feature type="region of interest" description="Disordered" evidence="2">
    <location>
        <begin position="277"/>
        <end position="378"/>
    </location>
</feature>
<feature type="compositionally biased region" description="Basic and acidic residues" evidence="2">
    <location>
        <begin position="1181"/>
        <end position="1200"/>
    </location>
</feature>
<dbReference type="AlphaFoldDB" id="A0AAW0F4E0"/>
<dbReference type="PANTHER" id="PTHR12181">
    <property type="entry name" value="LIPIN"/>
    <property type="match status" value="1"/>
</dbReference>
<feature type="compositionally biased region" description="Low complexity" evidence="2">
    <location>
        <begin position="92"/>
        <end position="102"/>
    </location>
</feature>
<feature type="compositionally biased region" description="Basic residues" evidence="2">
    <location>
        <begin position="798"/>
        <end position="809"/>
    </location>
</feature>
<comment type="similarity">
    <text evidence="1">Belongs to the lipin family.</text>
</comment>
<dbReference type="Pfam" id="PF08235">
    <property type="entry name" value="LNS2"/>
    <property type="match status" value="1"/>
</dbReference>
<evidence type="ECO:0000313" key="4">
    <source>
        <dbReference type="EMBL" id="KAK7201452.1"/>
    </source>
</evidence>
<dbReference type="InterPro" id="IPR026058">
    <property type="entry name" value="LIPIN"/>
</dbReference>
<feature type="compositionally biased region" description="Low complexity" evidence="2">
    <location>
        <begin position="325"/>
        <end position="351"/>
    </location>
</feature>
<feature type="compositionally biased region" description="Pro residues" evidence="2">
    <location>
        <begin position="508"/>
        <end position="517"/>
    </location>
</feature>
<feature type="region of interest" description="Disordered" evidence="2">
    <location>
        <begin position="1168"/>
        <end position="1240"/>
    </location>
</feature>
<evidence type="ECO:0000256" key="2">
    <source>
        <dbReference type="SAM" id="MobiDB-lite"/>
    </source>
</evidence>
<feature type="compositionally biased region" description="Low complexity" evidence="2">
    <location>
        <begin position="850"/>
        <end position="875"/>
    </location>
</feature>